<gene>
    <name evidence="1" type="ORF">VB798_04800</name>
</gene>
<keyword evidence="2" id="KW-1185">Reference proteome</keyword>
<organism evidence="1 2">
    <name type="scientific">Arcicella lustrica</name>
    <dbReference type="NCBI Taxonomy" id="2984196"/>
    <lineage>
        <taxon>Bacteria</taxon>
        <taxon>Pseudomonadati</taxon>
        <taxon>Bacteroidota</taxon>
        <taxon>Cytophagia</taxon>
        <taxon>Cytophagales</taxon>
        <taxon>Flectobacillaceae</taxon>
        <taxon>Arcicella</taxon>
    </lineage>
</organism>
<accession>A0ABU5SF21</accession>
<dbReference type="RefSeq" id="WP_323256514.1">
    <property type="nucleotide sequence ID" value="NZ_JAYGIM010000003.1"/>
</dbReference>
<protein>
    <submittedName>
        <fullName evidence="1">Uncharacterized protein</fullName>
    </submittedName>
</protein>
<dbReference type="Proteomes" id="UP001302222">
    <property type="component" value="Unassembled WGS sequence"/>
</dbReference>
<comment type="caution">
    <text evidence="1">The sequence shown here is derived from an EMBL/GenBank/DDBJ whole genome shotgun (WGS) entry which is preliminary data.</text>
</comment>
<reference evidence="1 2" key="1">
    <citation type="submission" date="2023-12" db="EMBL/GenBank/DDBJ databases">
        <title>Novel species of the genus Arcicella isolated from rivers.</title>
        <authorList>
            <person name="Lu H."/>
        </authorList>
    </citation>
    <scope>NUCLEOTIDE SEQUENCE [LARGE SCALE GENOMIC DNA]</scope>
    <source>
        <strain evidence="1 2">DC25W</strain>
    </source>
</reference>
<sequence length="190" mass="22674">MQKLQQRLSFFLMVILIITGCVNYNQEDKEQVINHSVDVSMNYVYKDSKPRLILTFVNKTDTDYMIQEWLYSCVEIENRKSKYEPWYHNEMWMESEQAISGIEMGTMDKEGNYEKQDLDDIINFQLVIPKQERVVKMITAGFVESLIKDGREVRIRFKYDINFTMDINKPRSLRGEKLENAIVTGYYYLK</sequence>
<evidence type="ECO:0000313" key="1">
    <source>
        <dbReference type="EMBL" id="MEA5425880.1"/>
    </source>
</evidence>
<evidence type="ECO:0000313" key="2">
    <source>
        <dbReference type="Proteomes" id="UP001302222"/>
    </source>
</evidence>
<proteinExistence type="predicted"/>
<dbReference type="EMBL" id="JAYGIM010000003">
    <property type="protein sequence ID" value="MEA5425880.1"/>
    <property type="molecule type" value="Genomic_DNA"/>
</dbReference>
<dbReference type="PROSITE" id="PS51257">
    <property type="entry name" value="PROKAR_LIPOPROTEIN"/>
    <property type="match status" value="1"/>
</dbReference>
<name>A0ABU5SF21_9BACT</name>